<evidence type="ECO:0000313" key="3">
    <source>
        <dbReference type="EMBL" id="MBJ7594776.1"/>
    </source>
</evidence>
<dbReference type="EMBL" id="JAEKNS010000080">
    <property type="protein sequence ID" value="MBJ7594776.1"/>
    <property type="molecule type" value="Genomic_DNA"/>
</dbReference>
<accession>A0A2W6ATZ9</accession>
<dbReference type="RefSeq" id="WP_337311270.1">
    <property type="nucleotide sequence ID" value="NZ_JAEKNS010000080.1"/>
</dbReference>
<dbReference type="Pfam" id="PF00106">
    <property type="entry name" value="adh_short"/>
    <property type="match status" value="1"/>
</dbReference>
<dbReference type="AlphaFoldDB" id="A0A2W6ATZ9"/>
<comment type="similarity">
    <text evidence="1">Belongs to the short-chain dehydrogenases/reductases (SDR) family.</text>
</comment>
<dbReference type="PRINTS" id="PR00081">
    <property type="entry name" value="GDHRDH"/>
</dbReference>
<evidence type="ECO:0000313" key="6">
    <source>
        <dbReference type="Proteomes" id="UP000606991"/>
    </source>
</evidence>
<name>A0A2W6ATZ9_9BACT</name>
<accession>A0A934JSC5</accession>
<dbReference type="InterPro" id="IPR020904">
    <property type="entry name" value="Sc_DH/Rdtase_CS"/>
</dbReference>
<reference evidence="4 5" key="1">
    <citation type="journal article" date="2017" name="Nature">
        <title>Atmospheric trace gases support primary production in Antarctic desert surface soil.</title>
        <authorList>
            <person name="Ji M."/>
            <person name="Greening C."/>
            <person name="Vanwonterghem I."/>
            <person name="Carere C.R."/>
            <person name="Bay S.K."/>
            <person name="Steen J.A."/>
            <person name="Montgomery K."/>
            <person name="Lines T."/>
            <person name="Beardall J."/>
            <person name="van Dorst J."/>
            <person name="Snape I."/>
            <person name="Stott M.B."/>
            <person name="Hugenholtz P."/>
            <person name="Ferrari B.C."/>
        </authorList>
    </citation>
    <scope>NUCLEOTIDE SEQUENCE [LARGE SCALE GENOMIC DNA]</scope>
    <source>
        <strain evidence="4">RRmetagenome_bin12</strain>
    </source>
</reference>
<keyword evidence="2" id="KW-0560">Oxidoreductase</keyword>
<evidence type="ECO:0000313" key="5">
    <source>
        <dbReference type="Proteomes" id="UP000248724"/>
    </source>
</evidence>
<protein>
    <submittedName>
        <fullName evidence="3">SDR family oxidoreductase</fullName>
    </submittedName>
    <submittedName>
        <fullName evidence="4">Short-chain dehydrogenase</fullName>
    </submittedName>
</protein>
<dbReference type="CDD" id="cd05233">
    <property type="entry name" value="SDR_c"/>
    <property type="match status" value="1"/>
</dbReference>
<dbReference type="PANTHER" id="PTHR43391:SF26">
    <property type="entry name" value="BLL7251 PROTEIN"/>
    <property type="match status" value="1"/>
</dbReference>
<proteinExistence type="inferred from homology"/>
<evidence type="ECO:0000256" key="1">
    <source>
        <dbReference type="ARBA" id="ARBA00006484"/>
    </source>
</evidence>
<organism evidence="4 5">
    <name type="scientific">Candidatus Aeolococcus gillhamiae</name>
    <dbReference type="NCBI Taxonomy" id="3127015"/>
    <lineage>
        <taxon>Bacteria</taxon>
        <taxon>Bacillati</taxon>
        <taxon>Candidatus Dormiibacterota</taxon>
        <taxon>Candidatus Dormibacteria</taxon>
        <taxon>Candidatus Aeolococcales</taxon>
        <taxon>Candidatus Aeolococcaceae</taxon>
        <taxon>Candidatus Aeolococcus</taxon>
    </lineage>
</organism>
<dbReference type="InterPro" id="IPR002347">
    <property type="entry name" value="SDR_fam"/>
</dbReference>
<comment type="caution">
    <text evidence="4">The sequence shown here is derived from an EMBL/GenBank/DDBJ whole genome shotgun (WGS) entry which is preliminary data.</text>
</comment>
<evidence type="ECO:0000256" key="2">
    <source>
        <dbReference type="ARBA" id="ARBA00023002"/>
    </source>
</evidence>
<gene>
    <name evidence="4" type="ORF">DLM65_06140</name>
    <name evidence="3" type="ORF">JF886_07930</name>
</gene>
<dbReference type="PROSITE" id="PS00061">
    <property type="entry name" value="ADH_SHORT"/>
    <property type="match status" value="1"/>
</dbReference>
<dbReference type="PANTHER" id="PTHR43391">
    <property type="entry name" value="RETINOL DEHYDROGENASE-RELATED"/>
    <property type="match status" value="1"/>
</dbReference>
<reference evidence="3 6" key="3">
    <citation type="submission" date="2020-10" db="EMBL/GenBank/DDBJ databases">
        <title>Ca. Dormibacterota MAGs.</title>
        <authorList>
            <person name="Montgomery K."/>
        </authorList>
    </citation>
    <scope>NUCLEOTIDE SEQUENCE [LARGE SCALE GENOMIC DNA]</scope>
    <source>
        <strain evidence="3">SC8812_S17_18</strain>
    </source>
</reference>
<dbReference type="EMBL" id="QHBU01000116">
    <property type="protein sequence ID" value="PZR81341.1"/>
    <property type="molecule type" value="Genomic_DNA"/>
</dbReference>
<dbReference type="Gene3D" id="3.40.50.720">
    <property type="entry name" value="NAD(P)-binding Rossmann-like Domain"/>
    <property type="match status" value="1"/>
</dbReference>
<evidence type="ECO:0000313" key="4">
    <source>
        <dbReference type="EMBL" id="PZR81341.1"/>
    </source>
</evidence>
<dbReference type="Proteomes" id="UP000606991">
    <property type="component" value="Unassembled WGS sequence"/>
</dbReference>
<reference evidence="4" key="2">
    <citation type="submission" date="2018-05" db="EMBL/GenBank/DDBJ databases">
        <authorList>
            <person name="Ferrari B."/>
        </authorList>
    </citation>
    <scope>NUCLEOTIDE SEQUENCE</scope>
    <source>
        <strain evidence="4">RRmetagenome_bin12</strain>
    </source>
</reference>
<dbReference type="InterPro" id="IPR036291">
    <property type="entry name" value="NAD(P)-bd_dom_sf"/>
</dbReference>
<dbReference type="SUPFAM" id="SSF51735">
    <property type="entry name" value="NAD(P)-binding Rossmann-fold domains"/>
    <property type="match status" value="1"/>
</dbReference>
<dbReference type="Proteomes" id="UP000248724">
    <property type="component" value="Unassembled WGS sequence"/>
</dbReference>
<sequence length="255" mass="26517">MEASGRVVVVTGGGSGIGAALCRAFAAGGARAVVVADVNGDAAAAVGVEVGGDAVSTDVTREADVVELVRRTVDAHGRIDIYCSNAGIAVGGGMEAADEDWQRSWNVHVMAHVYAARAVIPAMVDRGEGCFLGTASAAALLNHIASAPYAATKAATLSVLEWLAITYGPRGVQVAALCPQGVKTPMLAAAGERDFLADGALEPQAVAGAVLEGLRDERFLILPHPEVREYFARKASDYDRWLRGMQRLRDHVLPG</sequence>
<dbReference type="GO" id="GO:0016491">
    <property type="term" value="F:oxidoreductase activity"/>
    <property type="evidence" value="ECO:0007669"/>
    <property type="project" value="UniProtKB-KW"/>
</dbReference>